<evidence type="ECO:0000313" key="1">
    <source>
        <dbReference type="EMBL" id="MBK1791529.1"/>
    </source>
</evidence>
<proteinExistence type="predicted"/>
<keyword evidence="2" id="KW-1185">Reference proteome</keyword>
<dbReference type="EMBL" id="JAENIM010000039">
    <property type="protein sequence ID" value="MBK1791529.1"/>
    <property type="molecule type" value="Genomic_DNA"/>
</dbReference>
<comment type="caution">
    <text evidence="1">The sequence shown here is derived from an EMBL/GenBank/DDBJ whole genome shotgun (WGS) entry which is preliminary data.</text>
</comment>
<dbReference type="AlphaFoldDB" id="A0A8J7MD29"/>
<dbReference type="RefSeq" id="WP_200311529.1">
    <property type="nucleotide sequence ID" value="NZ_JAENIM010000039.1"/>
</dbReference>
<name>A0A8J7MD29_9BACT</name>
<organism evidence="1 2">
    <name type="scientific">Persicirhabdus sediminis</name>
    <dbReference type="NCBI Taxonomy" id="454144"/>
    <lineage>
        <taxon>Bacteria</taxon>
        <taxon>Pseudomonadati</taxon>
        <taxon>Verrucomicrobiota</taxon>
        <taxon>Verrucomicrobiia</taxon>
        <taxon>Verrucomicrobiales</taxon>
        <taxon>Verrucomicrobiaceae</taxon>
        <taxon>Persicirhabdus</taxon>
    </lineage>
</organism>
<dbReference type="Proteomes" id="UP000624703">
    <property type="component" value="Unassembled WGS sequence"/>
</dbReference>
<reference evidence="1" key="1">
    <citation type="submission" date="2021-01" db="EMBL/GenBank/DDBJ databases">
        <title>Modified the classification status of verrucomicrobia.</title>
        <authorList>
            <person name="Feng X."/>
        </authorList>
    </citation>
    <scope>NUCLEOTIDE SEQUENCE</scope>
    <source>
        <strain evidence="1">_KCTC 22039</strain>
    </source>
</reference>
<gene>
    <name evidence="1" type="ORF">JIN82_10235</name>
</gene>
<evidence type="ECO:0000313" key="2">
    <source>
        <dbReference type="Proteomes" id="UP000624703"/>
    </source>
</evidence>
<protein>
    <submittedName>
        <fullName evidence="1">Uncharacterized protein</fullName>
    </submittedName>
</protein>
<sequence length="182" mass="19977">MQLIFTGRELAFHGKDEEIQAILKMLPSGDETWFNIHTHAGDMIQGFSLDGGFIQIEHLLAGDEHVSVLTQPLDEEQSFQIVKAFLQNPKNAVAGYQWVAEAIDGDQPAQAQLEHDDAGARPLGTFSHFETKKLVPKFEQAGLGFDVSVDQSCSSGCATNFSIIIANEDYARAKEIVKSSLL</sequence>
<accession>A0A8J7MD29</accession>